<dbReference type="Proteomes" id="UP000636800">
    <property type="component" value="Chromosome 6"/>
</dbReference>
<evidence type="ECO:0000313" key="1">
    <source>
        <dbReference type="EMBL" id="KAG0475864.1"/>
    </source>
</evidence>
<protein>
    <submittedName>
        <fullName evidence="2">Uncharacterized protein</fullName>
    </submittedName>
</protein>
<evidence type="ECO:0000313" key="4">
    <source>
        <dbReference type="Proteomes" id="UP000639772"/>
    </source>
</evidence>
<evidence type="ECO:0000313" key="3">
    <source>
        <dbReference type="Proteomes" id="UP000636800"/>
    </source>
</evidence>
<dbReference type="EMBL" id="JADCNL010000006">
    <property type="protein sequence ID" value="KAG0475864.1"/>
    <property type="molecule type" value="Genomic_DNA"/>
</dbReference>
<proteinExistence type="predicted"/>
<dbReference type="EMBL" id="JADCNM010000006">
    <property type="protein sequence ID" value="KAG0477590.1"/>
    <property type="molecule type" value="Genomic_DNA"/>
</dbReference>
<gene>
    <name evidence="2" type="ORF">HPP92_012309</name>
    <name evidence="1" type="ORF">HPP92_012705</name>
</gene>
<organism evidence="2 4">
    <name type="scientific">Vanilla planifolia</name>
    <name type="common">Vanilla</name>
    <dbReference type="NCBI Taxonomy" id="51239"/>
    <lineage>
        <taxon>Eukaryota</taxon>
        <taxon>Viridiplantae</taxon>
        <taxon>Streptophyta</taxon>
        <taxon>Embryophyta</taxon>
        <taxon>Tracheophyta</taxon>
        <taxon>Spermatophyta</taxon>
        <taxon>Magnoliopsida</taxon>
        <taxon>Liliopsida</taxon>
        <taxon>Asparagales</taxon>
        <taxon>Orchidaceae</taxon>
        <taxon>Vanilloideae</taxon>
        <taxon>Vanilleae</taxon>
        <taxon>Vanilla</taxon>
    </lineage>
</organism>
<name>A0A835QQ87_VANPL</name>
<dbReference type="AlphaFoldDB" id="A0A835QQ87"/>
<sequence>MGHLEAYVEKPPSFSSMCQLANILPNVCIMLCFTAHANSLVVLFNDPQIDGFGEFLLEFCGTAGELGDDGIRMADPDRAPGRRPVIP</sequence>
<keyword evidence="3" id="KW-1185">Reference proteome</keyword>
<dbReference type="Proteomes" id="UP000639772">
    <property type="component" value="Chromosome 6"/>
</dbReference>
<evidence type="ECO:0000313" key="2">
    <source>
        <dbReference type="EMBL" id="KAG0477590.1"/>
    </source>
</evidence>
<reference evidence="3 4" key="1">
    <citation type="journal article" date="2020" name="Nat. Food">
        <title>A phased Vanilla planifolia genome enables genetic improvement of flavour and production.</title>
        <authorList>
            <person name="Hasing T."/>
            <person name="Tang H."/>
            <person name="Brym M."/>
            <person name="Khazi F."/>
            <person name="Huang T."/>
            <person name="Chambers A.H."/>
        </authorList>
    </citation>
    <scope>NUCLEOTIDE SEQUENCE [LARGE SCALE GENOMIC DNA]</scope>
    <source>
        <tissue evidence="2">Leaf</tissue>
    </source>
</reference>
<comment type="caution">
    <text evidence="2">The sequence shown here is derived from an EMBL/GenBank/DDBJ whole genome shotgun (WGS) entry which is preliminary data.</text>
</comment>
<accession>A0A835QQ87</accession>